<dbReference type="AlphaFoldDB" id="A0A9W8ZBN3"/>
<evidence type="ECO:0000313" key="2">
    <source>
        <dbReference type="EMBL" id="KAJ4404173.1"/>
    </source>
</evidence>
<dbReference type="Proteomes" id="UP001140510">
    <property type="component" value="Unassembled WGS sequence"/>
</dbReference>
<comment type="caution">
    <text evidence="2">The sequence shown here is derived from an EMBL/GenBank/DDBJ whole genome shotgun (WGS) entry which is preliminary data.</text>
</comment>
<protein>
    <recommendedName>
        <fullName evidence="1">Heterokaryon incompatibility domain-containing protein</fullName>
    </recommendedName>
</protein>
<gene>
    <name evidence="2" type="ORF">N0V91_006075</name>
</gene>
<proteinExistence type="predicted"/>
<keyword evidence="3" id="KW-1185">Reference proteome</keyword>
<evidence type="ECO:0000313" key="3">
    <source>
        <dbReference type="Proteomes" id="UP001140510"/>
    </source>
</evidence>
<dbReference type="PANTHER" id="PTHR33112:SF12">
    <property type="entry name" value="HETEROKARYON INCOMPATIBILITY DOMAIN-CONTAINING PROTEIN"/>
    <property type="match status" value="1"/>
</dbReference>
<dbReference type="OrthoDB" id="2958217at2759"/>
<feature type="domain" description="Heterokaryon incompatibility" evidence="1">
    <location>
        <begin position="219"/>
        <end position="369"/>
    </location>
</feature>
<name>A0A9W8ZBN3_9PLEO</name>
<dbReference type="Pfam" id="PF06985">
    <property type="entry name" value="HET"/>
    <property type="match status" value="1"/>
</dbReference>
<evidence type="ECO:0000259" key="1">
    <source>
        <dbReference type="Pfam" id="PF06985"/>
    </source>
</evidence>
<sequence>MNNVLVGPRPISLGTIEDIKNREYVCELCKLITTRLDWVIDPDVRQHPGDQCRLLFSKFEEEALGDKSSQVPDGKGADRFLARIVTVEIVPVSFTGFMGPMMPDRFYKAGEDNPTTREATVQARPWTLLCLQGCTNPIPTVDQLCTGGTDLLAPPKHTRFSGRLRNDKINPLLYQRWLQICKKHHGDDCWNQHHPRIEGLRVIDVQDMAIRPAPGRCEYVALSYCWGSSKTTLLKQENVERLTHTQSLRFDILPDTIADAIEVTRNAGIRYLWVDALCIIQDDPLSLQSQLPQMAQIYTQAIFTIVAAASDNADHGLAGIRSGSRNVEKNVITLSDISLIVAPEKFLNRQREMELADCRWRSRAWTLQEELFSRRRLYFNANRVLWQCPSSMFQEDTVKEVHAAFVSDDEKSDFNFEVPWLTKDAEELDFMWYEQFVSEYSTRHLSFTSDTLNALAGLSEEIRRIGGIFFHWGHPEKWFVRSLLWQTNFECTRNAGAQRTTTKTGQEILTPFPSWSWSAWVGNLEDDRFHYPGSAYDLLNLSSFVVIMYRCRLDAQLRPVPYSCINTTDLSSYEHAISDKASSSHEGALPHDWVRTPRSISLSETAGGPDVLDSGHLQFWSSIAKVYMGQEPSKNARRMCYYDLLNSRGEKIVLKAQILSTDMLDWDNAARFDQYPAPVSWLRHKYVHGLHHINAVAVMRSEAFHFSVPMMVTVLLVVQDGPTFMRIGTARMNNTDWLGLEPEWSLVTLG</sequence>
<organism evidence="2 3">
    <name type="scientific">Didymella pomorum</name>
    <dbReference type="NCBI Taxonomy" id="749634"/>
    <lineage>
        <taxon>Eukaryota</taxon>
        <taxon>Fungi</taxon>
        <taxon>Dikarya</taxon>
        <taxon>Ascomycota</taxon>
        <taxon>Pezizomycotina</taxon>
        <taxon>Dothideomycetes</taxon>
        <taxon>Pleosporomycetidae</taxon>
        <taxon>Pleosporales</taxon>
        <taxon>Pleosporineae</taxon>
        <taxon>Didymellaceae</taxon>
        <taxon>Didymella</taxon>
    </lineage>
</organism>
<dbReference type="PANTHER" id="PTHR33112">
    <property type="entry name" value="DOMAIN PROTEIN, PUTATIVE-RELATED"/>
    <property type="match status" value="1"/>
</dbReference>
<dbReference type="EMBL" id="JAPEVA010000045">
    <property type="protein sequence ID" value="KAJ4404173.1"/>
    <property type="molecule type" value="Genomic_DNA"/>
</dbReference>
<dbReference type="InterPro" id="IPR010730">
    <property type="entry name" value="HET"/>
</dbReference>
<accession>A0A9W8ZBN3</accession>
<reference evidence="2" key="1">
    <citation type="submission" date="2022-10" db="EMBL/GenBank/DDBJ databases">
        <title>Tapping the CABI collections for fungal endophytes: first genome assemblies for Collariella, Neodidymelliopsis, Ascochyta clinopodiicola, Didymella pomorum, Didymosphaeria variabile, Neocosmospora piperis and Neocucurbitaria cava.</title>
        <authorList>
            <person name="Hill R."/>
        </authorList>
    </citation>
    <scope>NUCLEOTIDE SEQUENCE</scope>
    <source>
        <strain evidence="2">IMI 355091</strain>
    </source>
</reference>